<protein>
    <submittedName>
        <fullName evidence="2">Uncharacterized protein</fullName>
    </submittedName>
</protein>
<dbReference type="AlphaFoldDB" id="A0A518BHD5"/>
<name>A0A518BHD5_9BACT</name>
<gene>
    <name evidence="2" type="ORF">Pla133_14450</name>
</gene>
<evidence type="ECO:0000313" key="2">
    <source>
        <dbReference type="EMBL" id="QDU66375.1"/>
    </source>
</evidence>
<feature type="signal peptide" evidence="1">
    <location>
        <begin position="1"/>
        <end position="21"/>
    </location>
</feature>
<keyword evidence="1" id="KW-0732">Signal</keyword>
<keyword evidence="3" id="KW-1185">Reference proteome</keyword>
<feature type="chain" id="PRO_5021709389" evidence="1">
    <location>
        <begin position="22"/>
        <end position="291"/>
    </location>
</feature>
<dbReference type="Proteomes" id="UP000316921">
    <property type="component" value="Chromosome"/>
</dbReference>
<dbReference type="RefSeq" id="WP_145064125.1">
    <property type="nucleotide sequence ID" value="NZ_CP036287.1"/>
</dbReference>
<sequence length="291" mass="29283" precursor="true">MLLAPEFLTAAVLVAAGPISAGPTSAAAGALDAGLSAIQPHGAAPAAAPAEMGLARLRRVRLTVTGDPGRRVLLGLAPAEQSTVLAEIPGLVLGPQGLAWIADGSVDPAASIGLDGTYETELVVPDGLPLGTHMVAQAITIDPLTGAHDVSPALDLRVEDVIEFQFDGSAAGWRAVTGEAAVGPDGLTIAGPALLVRPLQGLEAGAAYRVEMTVGLGFESDAAPTLRVGAGPVSPTEPASDGVPIEWESVTSGTAAAPAGSKADHRGRLWIQLESGAGTLVLQHAMVRIRR</sequence>
<accession>A0A518BHD5</accession>
<evidence type="ECO:0000256" key="1">
    <source>
        <dbReference type="SAM" id="SignalP"/>
    </source>
</evidence>
<dbReference type="EMBL" id="CP036287">
    <property type="protein sequence ID" value="QDU66375.1"/>
    <property type="molecule type" value="Genomic_DNA"/>
</dbReference>
<reference evidence="2 3" key="1">
    <citation type="submission" date="2019-02" db="EMBL/GenBank/DDBJ databases">
        <title>Deep-cultivation of Planctomycetes and their phenomic and genomic characterization uncovers novel biology.</title>
        <authorList>
            <person name="Wiegand S."/>
            <person name="Jogler M."/>
            <person name="Boedeker C."/>
            <person name="Pinto D."/>
            <person name="Vollmers J."/>
            <person name="Rivas-Marin E."/>
            <person name="Kohn T."/>
            <person name="Peeters S.H."/>
            <person name="Heuer A."/>
            <person name="Rast P."/>
            <person name="Oberbeckmann S."/>
            <person name="Bunk B."/>
            <person name="Jeske O."/>
            <person name="Meyerdierks A."/>
            <person name="Storesund J.E."/>
            <person name="Kallscheuer N."/>
            <person name="Luecker S."/>
            <person name="Lage O.M."/>
            <person name="Pohl T."/>
            <person name="Merkel B.J."/>
            <person name="Hornburger P."/>
            <person name="Mueller R.-W."/>
            <person name="Bruemmer F."/>
            <person name="Labrenz M."/>
            <person name="Spormann A.M."/>
            <person name="Op den Camp H."/>
            <person name="Overmann J."/>
            <person name="Amann R."/>
            <person name="Jetten M.S.M."/>
            <person name="Mascher T."/>
            <person name="Medema M.H."/>
            <person name="Devos D.P."/>
            <person name="Kaster A.-K."/>
            <person name="Ovreas L."/>
            <person name="Rohde M."/>
            <person name="Galperin M.Y."/>
            <person name="Jogler C."/>
        </authorList>
    </citation>
    <scope>NUCLEOTIDE SEQUENCE [LARGE SCALE GENOMIC DNA]</scope>
    <source>
        <strain evidence="2 3">Pla133</strain>
    </source>
</reference>
<proteinExistence type="predicted"/>
<dbReference type="KEGG" id="pbap:Pla133_14450"/>
<evidence type="ECO:0000313" key="3">
    <source>
        <dbReference type="Proteomes" id="UP000316921"/>
    </source>
</evidence>
<organism evidence="2 3">
    <name type="scientific">Engelhardtia mirabilis</name>
    <dbReference type="NCBI Taxonomy" id="2528011"/>
    <lineage>
        <taxon>Bacteria</taxon>
        <taxon>Pseudomonadati</taxon>
        <taxon>Planctomycetota</taxon>
        <taxon>Planctomycetia</taxon>
        <taxon>Planctomycetia incertae sedis</taxon>
        <taxon>Engelhardtia</taxon>
    </lineage>
</organism>